<feature type="repeat" description="TPR" evidence="3">
    <location>
        <begin position="81"/>
        <end position="114"/>
    </location>
</feature>
<gene>
    <name evidence="4" type="ORF">L3556_16080</name>
</gene>
<dbReference type="Pfam" id="PF13174">
    <property type="entry name" value="TPR_6"/>
    <property type="match status" value="1"/>
</dbReference>
<dbReference type="EMBL" id="JAKKUT010000008">
    <property type="protein sequence ID" value="MDG2992438.1"/>
    <property type="molecule type" value="Genomic_DNA"/>
</dbReference>
<name>A0ABT6F3L0_9SYNE</name>
<accession>A0ABT6F3L0</accession>
<feature type="repeat" description="TPR" evidence="3">
    <location>
        <begin position="149"/>
        <end position="182"/>
    </location>
</feature>
<dbReference type="SUPFAM" id="SSF48452">
    <property type="entry name" value="TPR-like"/>
    <property type="match status" value="2"/>
</dbReference>
<dbReference type="Pfam" id="PF13432">
    <property type="entry name" value="TPR_16"/>
    <property type="match status" value="2"/>
</dbReference>
<dbReference type="PROSITE" id="PS50293">
    <property type="entry name" value="TPR_REGION"/>
    <property type="match status" value="3"/>
</dbReference>
<feature type="repeat" description="TPR" evidence="3">
    <location>
        <begin position="115"/>
        <end position="148"/>
    </location>
</feature>
<dbReference type="Gene3D" id="1.25.40.10">
    <property type="entry name" value="Tetratricopeptide repeat domain"/>
    <property type="match status" value="5"/>
</dbReference>
<dbReference type="Gene3D" id="3.40.50.2000">
    <property type="entry name" value="Glycogen Phosphorylase B"/>
    <property type="match status" value="1"/>
</dbReference>
<feature type="repeat" description="TPR" evidence="3">
    <location>
        <begin position="183"/>
        <end position="216"/>
    </location>
</feature>
<dbReference type="InterPro" id="IPR050498">
    <property type="entry name" value="Ycf3"/>
</dbReference>
<comment type="caution">
    <text evidence="4">The sequence shown here is derived from an EMBL/GenBank/DDBJ whole genome shotgun (WGS) entry which is preliminary data.</text>
</comment>
<reference evidence="4" key="1">
    <citation type="journal article" date="2022" name="Genome Biol. Evol.">
        <title>A New Gene Family Diagnostic for Intracellular Biomineralization of Amorphous Ca Carbonates by Cyanobacteria.</title>
        <authorList>
            <person name="Benzerara K."/>
            <person name="Duprat E."/>
            <person name="Bitard-Feildel T."/>
            <person name="Caumes G."/>
            <person name="Cassier-Chauvat C."/>
            <person name="Chauvat F."/>
            <person name="Dezi M."/>
            <person name="Diop S.I."/>
            <person name="Gaschignard G."/>
            <person name="Gorgen S."/>
            <person name="Gugger M."/>
            <person name="Lopez-Garcia P."/>
            <person name="Millet M."/>
            <person name="Skouri-Panet F."/>
            <person name="Moreira D."/>
            <person name="Callebaut I."/>
        </authorList>
    </citation>
    <scope>NUCLEOTIDE SEQUENCE</scope>
    <source>
        <strain evidence="4">G9</strain>
    </source>
</reference>
<evidence type="ECO:0000313" key="4">
    <source>
        <dbReference type="EMBL" id="MDG2992438.1"/>
    </source>
</evidence>
<feature type="repeat" description="TPR" evidence="3">
    <location>
        <begin position="285"/>
        <end position="318"/>
    </location>
</feature>
<dbReference type="InterPro" id="IPR019734">
    <property type="entry name" value="TPR_rpt"/>
</dbReference>
<dbReference type="PANTHER" id="PTHR44858:SF1">
    <property type="entry name" value="UDP-N-ACETYLGLUCOSAMINE--PEPTIDE N-ACETYLGLUCOSAMINYLTRANSFERASE SPINDLY-RELATED"/>
    <property type="match status" value="1"/>
</dbReference>
<keyword evidence="1" id="KW-0677">Repeat</keyword>
<dbReference type="SMART" id="SM00028">
    <property type="entry name" value="TPR"/>
    <property type="match status" value="8"/>
</dbReference>
<proteinExistence type="predicted"/>
<keyword evidence="5" id="KW-1185">Reference proteome</keyword>
<dbReference type="PANTHER" id="PTHR44858">
    <property type="entry name" value="TETRATRICOPEPTIDE REPEAT PROTEIN 6"/>
    <property type="match status" value="1"/>
</dbReference>
<evidence type="ECO:0000256" key="1">
    <source>
        <dbReference type="ARBA" id="ARBA00022737"/>
    </source>
</evidence>
<dbReference type="InterPro" id="IPR002201">
    <property type="entry name" value="Glyco_trans_9"/>
</dbReference>
<dbReference type="SUPFAM" id="SSF53756">
    <property type="entry name" value="UDP-Glycosyltransferase/glycogen phosphorylase"/>
    <property type="match status" value="1"/>
</dbReference>
<keyword evidence="2 3" id="KW-0802">TPR repeat</keyword>
<evidence type="ECO:0000256" key="3">
    <source>
        <dbReference type="PROSITE-ProRule" id="PRU00339"/>
    </source>
</evidence>
<dbReference type="Pfam" id="PF01075">
    <property type="entry name" value="Glyco_transf_9"/>
    <property type="match status" value="1"/>
</dbReference>
<organism evidence="4 5">
    <name type="scientific">Candidatus Synechococcus calcipolaris G9</name>
    <dbReference type="NCBI Taxonomy" id="1497997"/>
    <lineage>
        <taxon>Bacteria</taxon>
        <taxon>Bacillati</taxon>
        <taxon>Cyanobacteriota</taxon>
        <taxon>Cyanophyceae</taxon>
        <taxon>Synechococcales</taxon>
        <taxon>Synechococcaceae</taxon>
        <taxon>Synechococcus</taxon>
    </lineage>
</organism>
<evidence type="ECO:0000313" key="5">
    <source>
        <dbReference type="Proteomes" id="UP001154265"/>
    </source>
</evidence>
<sequence length="622" mass="69892">MTLLLLGLTSMWRKRSLLHQAWQQYQQEQWTAARQLAERFVQNNPQAEGFYLLGLVAEQVGAPLEARKYYEQAIALDTWYAPAHYSFALLLHHQGRTGEAIEHYQRALEVNQDWAEAHNNLGNAYLDLGQFPEAIASYQAALARNPDLVSALYNLGICFHGLGQLSEAIAWYEQALHLNPEDADAHNNLGSLYLELNRLTDAIAEFQGAITANPELLAAHYNLAYALQCHGNLTAARDRYGEVLLRNNKHPQALLQMGHLCLAENDLLGAVTHYQRCLSLDHMNGMAHSGLATALFEMGDLGPALEHYNQAIHLLPTDAELRLNRGMLLLLQGDFDQGWREYEWRWHRDTPLRQYPQPRWQGSDLAGKTIFVYAEQGLGDCIQFCRFLPILHQNGARVLFEGYPALSRLCQSLAGVTLLEPGDDLPQFDYHSPLLSLPQYLGIDLETIPSSVPYLTPPPSPLTLEGDRTVGLVWASRTVTKTAAKRSCALEEFLALGEIPGVRFYSLQKERSPAELEQLAAAGITDCSPYLNDLADTAALIQQLDLVITVDTVVAHLAGAIAKPVFILLPHVSDWRWLWNRQDSPWYPTARLFRQPDRGNWSEAIAQVKTVLGEMTQEEHQE</sequence>
<protein>
    <submittedName>
        <fullName evidence="4">Tetratricopeptide repeat protein</fullName>
    </submittedName>
</protein>
<reference evidence="4" key="2">
    <citation type="submission" date="2022-01" db="EMBL/GenBank/DDBJ databases">
        <authorList>
            <person name="Zivanovic Y."/>
            <person name="Moreira D."/>
            <person name="Lopez-Garcia P."/>
        </authorList>
    </citation>
    <scope>NUCLEOTIDE SEQUENCE</scope>
    <source>
        <strain evidence="4">G9</strain>
    </source>
</reference>
<dbReference type="Pfam" id="PF14559">
    <property type="entry name" value="TPR_19"/>
    <property type="match status" value="1"/>
</dbReference>
<evidence type="ECO:0000256" key="2">
    <source>
        <dbReference type="ARBA" id="ARBA00022803"/>
    </source>
</evidence>
<dbReference type="Proteomes" id="UP001154265">
    <property type="component" value="Unassembled WGS sequence"/>
</dbReference>
<dbReference type="Pfam" id="PF13181">
    <property type="entry name" value="TPR_8"/>
    <property type="match status" value="1"/>
</dbReference>
<dbReference type="PROSITE" id="PS50005">
    <property type="entry name" value="TPR"/>
    <property type="match status" value="5"/>
</dbReference>
<dbReference type="InterPro" id="IPR011990">
    <property type="entry name" value="TPR-like_helical_dom_sf"/>
</dbReference>
<dbReference type="RefSeq" id="WP_277868349.1">
    <property type="nucleotide sequence ID" value="NZ_JAKKUT010000008.1"/>
</dbReference>